<evidence type="ECO:0008006" key="4">
    <source>
        <dbReference type="Google" id="ProtNLM"/>
    </source>
</evidence>
<reference evidence="2 3" key="1">
    <citation type="submission" date="2022-12" db="EMBL/GenBank/DDBJ databases">
        <title>Metagenome assembled genome from gulf of manar.</title>
        <authorList>
            <person name="Kohli P."/>
            <person name="Pk S."/>
            <person name="Venkata Ramana C."/>
            <person name="Sasikala C."/>
        </authorList>
    </citation>
    <scope>NUCLEOTIDE SEQUENCE [LARGE SCALE GENOMIC DNA]</scope>
    <source>
        <strain evidence="2">JB008</strain>
    </source>
</reference>
<dbReference type="EMBL" id="JAQQAL010000030">
    <property type="protein sequence ID" value="MDC7227694.1"/>
    <property type="molecule type" value="Genomic_DNA"/>
</dbReference>
<feature type="signal peptide" evidence="1">
    <location>
        <begin position="1"/>
        <end position="21"/>
    </location>
</feature>
<evidence type="ECO:0000256" key="1">
    <source>
        <dbReference type="SAM" id="SignalP"/>
    </source>
</evidence>
<sequence length="187" mass="20512">MKPLGTVILILLFIIIIPVSAAAQASDAGNDVSEGDVETEAATEGFSISLDVRTGVNLFGIVPGIPFSVGVPFFINPQSVTITPQFGFVYFFDVMTDYHNEYYLPVGLTVYYNPYNLGADLVYYPPIGGSNTNHMLSIAAASELELYSKNSFSMNMEVKFGTMLIFDPAETRTHIMLNMAFIPRVKL</sequence>
<evidence type="ECO:0000313" key="2">
    <source>
        <dbReference type="EMBL" id="MDC7227694.1"/>
    </source>
</evidence>
<organism evidence="2 3">
    <name type="scientific">Candidatus Thalassospirochaeta sargassi</name>
    <dbReference type="NCBI Taxonomy" id="3119039"/>
    <lineage>
        <taxon>Bacteria</taxon>
        <taxon>Pseudomonadati</taxon>
        <taxon>Spirochaetota</taxon>
        <taxon>Spirochaetia</taxon>
        <taxon>Spirochaetales</taxon>
        <taxon>Spirochaetaceae</taxon>
        <taxon>Candidatus Thalassospirochaeta</taxon>
    </lineage>
</organism>
<comment type="caution">
    <text evidence="2">The sequence shown here is derived from an EMBL/GenBank/DDBJ whole genome shotgun (WGS) entry which is preliminary data.</text>
</comment>
<dbReference type="AlphaFoldDB" id="A0AAJ1IGD4"/>
<dbReference type="Proteomes" id="UP001221217">
    <property type="component" value="Unassembled WGS sequence"/>
</dbReference>
<keyword evidence="1" id="KW-0732">Signal</keyword>
<gene>
    <name evidence="2" type="ORF">PQJ61_13090</name>
</gene>
<name>A0AAJ1IGD4_9SPIO</name>
<proteinExistence type="predicted"/>
<evidence type="ECO:0000313" key="3">
    <source>
        <dbReference type="Proteomes" id="UP001221217"/>
    </source>
</evidence>
<feature type="chain" id="PRO_5042594994" description="Outer membrane protein beta-barrel domain-containing protein" evidence="1">
    <location>
        <begin position="22"/>
        <end position="187"/>
    </location>
</feature>
<accession>A0AAJ1IGD4</accession>
<protein>
    <recommendedName>
        <fullName evidence="4">Outer membrane protein beta-barrel domain-containing protein</fullName>
    </recommendedName>
</protein>